<comment type="caution">
    <text evidence="4">The sequence shown here is derived from an EMBL/GenBank/DDBJ whole genome shotgun (WGS) entry which is preliminary data.</text>
</comment>
<evidence type="ECO:0000256" key="1">
    <source>
        <dbReference type="SAM" id="SignalP"/>
    </source>
</evidence>
<dbReference type="EMBL" id="RHHN01000077">
    <property type="protein sequence ID" value="RNB49857.1"/>
    <property type="molecule type" value="Genomic_DNA"/>
</dbReference>
<proteinExistence type="predicted"/>
<keyword evidence="6" id="KW-1185">Reference proteome</keyword>
<dbReference type="GeneID" id="82809826"/>
<organism evidence="4 5">
    <name type="scientific">Brevibacillus agri</name>
    <dbReference type="NCBI Taxonomy" id="51101"/>
    <lineage>
        <taxon>Bacteria</taxon>
        <taxon>Bacillati</taxon>
        <taxon>Bacillota</taxon>
        <taxon>Bacilli</taxon>
        <taxon>Bacillales</taxon>
        <taxon>Paenibacillaceae</taxon>
        <taxon>Brevibacillus</taxon>
    </lineage>
</organism>
<sequence length="154" mass="16587">MLRKFSTLMLTAALLTGSVAATAAFAQQAPAQQQLKIKVELNGKELPFPQDIVTENGVAYVNASTLALALGGAAAWDTMTKSLLVSKDNKYGLRMYENSTFAYKNGKEIRVPNPPRATTGAVLVPLVYIAQELGAKVTYDAKTLTYKLTTEINS</sequence>
<evidence type="ECO:0000313" key="3">
    <source>
        <dbReference type="EMBL" id="GED27795.1"/>
    </source>
</evidence>
<dbReference type="Proteomes" id="UP000276178">
    <property type="component" value="Unassembled WGS sequence"/>
</dbReference>
<dbReference type="InterPro" id="IPR036582">
    <property type="entry name" value="Mao_N_sf"/>
</dbReference>
<evidence type="ECO:0000313" key="5">
    <source>
        <dbReference type="Proteomes" id="UP000276178"/>
    </source>
</evidence>
<name>A0A3M8AH00_9BACL</name>
<evidence type="ECO:0000313" key="4">
    <source>
        <dbReference type="EMBL" id="RNB49857.1"/>
    </source>
</evidence>
<dbReference type="Gene3D" id="3.30.457.10">
    <property type="entry name" value="Copper amine oxidase-like, N-terminal domain"/>
    <property type="match status" value="1"/>
</dbReference>
<feature type="chain" id="PRO_5038481138" evidence="1">
    <location>
        <begin position="24"/>
        <end position="154"/>
    </location>
</feature>
<dbReference type="Proteomes" id="UP000317180">
    <property type="component" value="Unassembled WGS sequence"/>
</dbReference>
<evidence type="ECO:0000259" key="2">
    <source>
        <dbReference type="Pfam" id="PF07833"/>
    </source>
</evidence>
<accession>A0A3M8AH00</accession>
<dbReference type="Pfam" id="PF07833">
    <property type="entry name" value="Cu_amine_oxidN1"/>
    <property type="match status" value="1"/>
</dbReference>
<keyword evidence="1" id="KW-0732">Signal</keyword>
<dbReference type="OrthoDB" id="2467516at2"/>
<feature type="signal peptide" evidence="1">
    <location>
        <begin position="1"/>
        <end position="23"/>
    </location>
</feature>
<dbReference type="RefSeq" id="WP_005826915.1">
    <property type="nucleotide sequence ID" value="NZ_BJOD01000050.1"/>
</dbReference>
<gene>
    <name evidence="3" type="ORF">BAG01nite_38970</name>
    <name evidence="4" type="ORF">EB820_22455</name>
</gene>
<dbReference type="InterPro" id="IPR012854">
    <property type="entry name" value="Cu_amine_oxidase-like_N"/>
</dbReference>
<protein>
    <submittedName>
        <fullName evidence="4">Copper amine oxidase N-terminal domain-containing protein</fullName>
    </submittedName>
</protein>
<dbReference type="AlphaFoldDB" id="A0A3M8AH00"/>
<evidence type="ECO:0000313" key="6">
    <source>
        <dbReference type="Proteomes" id="UP000317180"/>
    </source>
</evidence>
<dbReference type="SUPFAM" id="SSF55383">
    <property type="entry name" value="Copper amine oxidase, domain N"/>
    <property type="match status" value="1"/>
</dbReference>
<feature type="domain" description="Copper amine oxidase-like N-terminal" evidence="2">
    <location>
        <begin position="41"/>
        <end position="146"/>
    </location>
</feature>
<reference evidence="4 5" key="1">
    <citation type="submission" date="2018-10" db="EMBL/GenBank/DDBJ databases">
        <title>Phylogenomics of Brevibacillus.</title>
        <authorList>
            <person name="Dunlap C."/>
        </authorList>
    </citation>
    <scope>NUCLEOTIDE SEQUENCE [LARGE SCALE GENOMIC DNA]</scope>
    <source>
        <strain evidence="4 5">NRRL NRS 1219</strain>
    </source>
</reference>
<dbReference type="EMBL" id="BJOD01000050">
    <property type="protein sequence ID" value="GED27795.1"/>
    <property type="molecule type" value="Genomic_DNA"/>
</dbReference>
<reference evidence="3 6" key="2">
    <citation type="submission" date="2019-06" db="EMBL/GenBank/DDBJ databases">
        <title>Whole genome shotgun sequence of Brevibacillus agri NBRC 15538.</title>
        <authorList>
            <person name="Hosoyama A."/>
            <person name="Uohara A."/>
            <person name="Ohji S."/>
            <person name="Ichikawa N."/>
        </authorList>
    </citation>
    <scope>NUCLEOTIDE SEQUENCE [LARGE SCALE GENOMIC DNA]</scope>
    <source>
        <strain evidence="3 6">NBRC 15538</strain>
    </source>
</reference>